<organism evidence="7 8">
    <name type="scientific">Candidatus Uhrbacteria bacterium RIFCSPHIGHO2_02_FULL_60_10</name>
    <dbReference type="NCBI Taxonomy" id="1802392"/>
    <lineage>
        <taxon>Bacteria</taxon>
        <taxon>Candidatus Uhriibacteriota</taxon>
    </lineage>
</organism>
<reference evidence="7 8" key="1">
    <citation type="journal article" date="2016" name="Nat. Commun.">
        <title>Thousands of microbial genomes shed light on interconnected biogeochemical processes in an aquifer system.</title>
        <authorList>
            <person name="Anantharaman K."/>
            <person name="Brown C.T."/>
            <person name="Hug L.A."/>
            <person name="Sharon I."/>
            <person name="Castelle C.J."/>
            <person name="Probst A.J."/>
            <person name="Thomas B.C."/>
            <person name="Singh A."/>
            <person name="Wilkins M.J."/>
            <person name="Karaoz U."/>
            <person name="Brodie E.L."/>
            <person name="Williams K.H."/>
            <person name="Hubbard S.S."/>
            <person name="Banfield J.F."/>
        </authorList>
    </citation>
    <scope>NUCLEOTIDE SEQUENCE [LARGE SCALE GENOMIC DNA]</scope>
</reference>
<keyword evidence="4 5" id="KW-0472">Membrane</keyword>
<dbReference type="InterPro" id="IPR051533">
    <property type="entry name" value="WaaL-like"/>
</dbReference>
<feature type="transmembrane region" description="Helical" evidence="5">
    <location>
        <begin position="51"/>
        <end position="79"/>
    </location>
</feature>
<feature type="transmembrane region" description="Helical" evidence="5">
    <location>
        <begin position="183"/>
        <end position="202"/>
    </location>
</feature>
<evidence type="ECO:0000256" key="3">
    <source>
        <dbReference type="ARBA" id="ARBA00022989"/>
    </source>
</evidence>
<comment type="subcellular location">
    <subcellularLocation>
        <location evidence="1">Membrane</location>
        <topology evidence="1">Multi-pass membrane protein</topology>
    </subcellularLocation>
</comment>
<comment type="caution">
    <text evidence="7">The sequence shown here is derived from an EMBL/GenBank/DDBJ whole genome shotgun (WGS) entry which is preliminary data.</text>
</comment>
<dbReference type="PANTHER" id="PTHR37422">
    <property type="entry name" value="TEICHURONIC ACID BIOSYNTHESIS PROTEIN TUAE"/>
    <property type="match status" value="1"/>
</dbReference>
<feature type="transmembrane region" description="Helical" evidence="5">
    <location>
        <begin position="26"/>
        <end position="44"/>
    </location>
</feature>
<evidence type="ECO:0000259" key="6">
    <source>
        <dbReference type="Pfam" id="PF04932"/>
    </source>
</evidence>
<dbReference type="Pfam" id="PF04932">
    <property type="entry name" value="Wzy_C"/>
    <property type="match status" value="1"/>
</dbReference>
<evidence type="ECO:0000256" key="5">
    <source>
        <dbReference type="SAM" id="Phobius"/>
    </source>
</evidence>
<sequence>MSSWLAKIGSTFGVNLNLHDRKGRDFGLFLGISALACGLLVAVFSPWKVLAVVLAVLVVGFGFYRPETILLLLALYTPLEPFLLKFVGDEIYIYARYFSEGLVYVILGSALLRLWMRRRPWPANPLNLPFAFFLVVAATSLLVNLVPPFIGILGLRQIIRFILLFFAVVILDPPRDFIKRFTSLLLLLFLAEGILGGVQAIVGAPLDELLIPSERRFYESIQLTTGTEQTWSPGTRVFATLGRYDQYGTFLSFFMLLVVGLIYCLRDKRDRRTLVMMLVAVMPAFVMTLSRASWFGFVLGLAAIGAWLKRDWRLRFGFLAAAVVIAAYLGVNSLVVRYMTDYPSQTPIERLFEAFSYERWRGEYYGLGRLYWMVQTPLVVVRSAPLFGVGPGQYGAGAAAALGNMRVYERLNLPFGVYGTEGYIDNNWFALWGETGTLGLIFYLWMFWALGIMSWRVWRKSEDPMTRGLALGFLGCLFAVTFQAFLATFLETRTLALYLWTYGAFVYVLGRREKIV</sequence>
<dbReference type="Proteomes" id="UP000177088">
    <property type="component" value="Unassembled WGS sequence"/>
</dbReference>
<protein>
    <recommendedName>
        <fullName evidence="6">O-antigen ligase-related domain-containing protein</fullName>
    </recommendedName>
</protein>
<feature type="transmembrane region" description="Helical" evidence="5">
    <location>
        <begin position="440"/>
        <end position="458"/>
    </location>
</feature>
<feature type="domain" description="O-antigen ligase-related" evidence="6">
    <location>
        <begin position="280"/>
        <end position="444"/>
    </location>
</feature>
<dbReference type="InterPro" id="IPR007016">
    <property type="entry name" value="O-antigen_ligase-rel_domated"/>
</dbReference>
<feature type="transmembrane region" description="Helical" evidence="5">
    <location>
        <begin position="126"/>
        <end position="143"/>
    </location>
</feature>
<feature type="transmembrane region" description="Helical" evidence="5">
    <location>
        <begin position="91"/>
        <end position="114"/>
    </location>
</feature>
<evidence type="ECO:0000256" key="4">
    <source>
        <dbReference type="ARBA" id="ARBA00023136"/>
    </source>
</evidence>
<accession>A0A1F7U8B2</accession>
<dbReference type="AlphaFoldDB" id="A0A1F7U8B2"/>
<feature type="transmembrane region" description="Helical" evidence="5">
    <location>
        <begin position="316"/>
        <end position="336"/>
    </location>
</feature>
<evidence type="ECO:0000313" key="7">
    <source>
        <dbReference type="EMBL" id="OGL74481.1"/>
    </source>
</evidence>
<keyword evidence="3 5" id="KW-1133">Transmembrane helix</keyword>
<feature type="transmembrane region" description="Helical" evidence="5">
    <location>
        <begin position="272"/>
        <end position="288"/>
    </location>
</feature>
<dbReference type="EMBL" id="MGEA01000023">
    <property type="protein sequence ID" value="OGL74481.1"/>
    <property type="molecule type" value="Genomic_DNA"/>
</dbReference>
<evidence type="ECO:0000256" key="2">
    <source>
        <dbReference type="ARBA" id="ARBA00022692"/>
    </source>
</evidence>
<proteinExistence type="predicted"/>
<evidence type="ECO:0000256" key="1">
    <source>
        <dbReference type="ARBA" id="ARBA00004141"/>
    </source>
</evidence>
<feature type="transmembrane region" description="Helical" evidence="5">
    <location>
        <begin position="149"/>
        <end position="171"/>
    </location>
</feature>
<feature type="transmembrane region" description="Helical" evidence="5">
    <location>
        <begin position="495"/>
        <end position="510"/>
    </location>
</feature>
<dbReference type="GO" id="GO:0016020">
    <property type="term" value="C:membrane"/>
    <property type="evidence" value="ECO:0007669"/>
    <property type="project" value="UniProtKB-SubCell"/>
</dbReference>
<keyword evidence="2 5" id="KW-0812">Transmembrane</keyword>
<name>A0A1F7U8B2_9BACT</name>
<gene>
    <name evidence="7" type="ORF">A3C96_00185</name>
</gene>
<evidence type="ECO:0000313" key="8">
    <source>
        <dbReference type="Proteomes" id="UP000177088"/>
    </source>
</evidence>
<dbReference type="PANTHER" id="PTHR37422:SF13">
    <property type="entry name" value="LIPOPOLYSACCHARIDE BIOSYNTHESIS PROTEIN PA4999-RELATED"/>
    <property type="match status" value="1"/>
</dbReference>
<feature type="transmembrane region" description="Helical" evidence="5">
    <location>
        <begin position="247"/>
        <end position="265"/>
    </location>
</feature>
<feature type="transmembrane region" description="Helical" evidence="5">
    <location>
        <begin position="470"/>
        <end position="489"/>
    </location>
</feature>